<dbReference type="InterPro" id="IPR019410">
    <property type="entry name" value="Methyltransf_16"/>
</dbReference>
<name>T0QPK6_SAPDV</name>
<dbReference type="CDD" id="cd02440">
    <property type="entry name" value="AdoMet_MTases"/>
    <property type="match status" value="1"/>
</dbReference>
<feature type="domain" description="MYND-type" evidence="6">
    <location>
        <begin position="298"/>
        <end position="344"/>
    </location>
</feature>
<evidence type="ECO:0000256" key="1">
    <source>
        <dbReference type="ARBA" id="ARBA00022723"/>
    </source>
</evidence>
<feature type="repeat" description="ANK" evidence="4">
    <location>
        <begin position="39"/>
        <end position="60"/>
    </location>
</feature>
<keyword evidence="1" id="KW-0479">Metal-binding</keyword>
<dbReference type="InParanoid" id="T0QPK6"/>
<dbReference type="PANTHER" id="PTHR14614">
    <property type="entry name" value="HEPATOCELLULAR CARCINOMA-ASSOCIATED ANTIGEN"/>
    <property type="match status" value="1"/>
</dbReference>
<dbReference type="GO" id="GO:0008270">
    <property type="term" value="F:zinc ion binding"/>
    <property type="evidence" value="ECO:0007669"/>
    <property type="project" value="UniProtKB-KW"/>
</dbReference>
<evidence type="ECO:0000256" key="4">
    <source>
        <dbReference type="PROSITE-ProRule" id="PRU00023"/>
    </source>
</evidence>
<gene>
    <name evidence="7" type="ORF">SDRG_06544</name>
</gene>
<organism evidence="7 8">
    <name type="scientific">Saprolegnia diclina (strain VS20)</name>
    <dbReference type="NCBI Taxonomy" id="1156394"/>
    <lineage>
        <taxon>Eukaryota</taxon>
        <taxon>Sar</taxon>
        <taxon>Stramenopiles</taxon>
        <taxon>Oomycota</taxon>
        <taxon>Saprolegniomycetes</taxon>
        <taxon>Saprolegniales</taxon>
        <taxon>Saprolegniaceae</taxon>
        <taxon>Saprolegnia</taxon>
    </lineage>
</organism>
<dbReference type="InterPro" id="IPR029063">
    <property type="entry name" value="SAM-dependent_MTases_sf"/>
</dbReference>
<keyword evidence="2 5" id="KW-0863">Zinc-finger</keyword>
<dbReference type="InterPro" id="IPR002893">
    <property type="entry name" value="Znf_MYND"/>
</dbReference>
<protein>
    <recommendedName>
        <fullName evidence="6">MYND-type domain-containing protein</fullName>
    </recommendedName>
</protein>
<dbReference type="VEuPathDB" id="FungiDB:SDRG_06544"/>
<dbReference type="PROSITE" id="PS50297">
    <property type="entry name" value="ANK_REP_REGION"/>
    <property type="match status" value="2"/>
</dbReference>
<evidence type="ECO:0000256" key="2">
    <source>
        <dbReference type="ARBA" id="ARBA00022771"/>
    </source>
</evidence>
<evidence type="ECO:0000256" key="5">
    <source>
        <dbReference type="PROSITE-ProRule" id="PRU00134"/>
    </source>
</evidence>
<dbReference type="PROSITE" id="PS01360">
    <property type="entry name" value="ZF_MYND_1"/>
    <property type="match status" value="1"/>
</dbReference>
<proteinExistence type="predicted"/>
<dbReference type="SMART" id="SM00248">
    <property type="entry name" value="ANK"/>
    <property type="match status" value="3"/>
</dbReference>
<dbReference type="Gene3D" id="6.10.140.2220">
    <property type="match status" value="1"/>
</dbReference>
<dbReference type="GeneID" id="19947271"/>
<keyword evidence="4" id="KW-0040">ANK repeat</keyword>
<dbReference type="SUPFAM" id="SSF53335">
    <property type="entry name" value="S-adenosyl-L-methionine-dependent methyltransferases"/>
    <property type="match status" value="1"/>
</dbReference>
<dbReference type="STRING" id="1156394.T0QPK6"/>
<keyword evidence="3" id="KW-0862">Zinc</keyword>
<dbReference type="eggNOG" id="KOG0504">
    <property type="taxonomic scope" value="Eukaryota"/>
</dbReference>
<dbReference type="RefSeq" id="XP_008610547.1">
    <property type="nucleotide sequence ID" value="XM_008612325.1"/>
</dbReference>
<dbReference type="Gene3D" id="3.40.50.150">
    <property type="entry name" value="Vaccinia Virus protein VP39"/>
    <property type="match status" value="1"/>
</dbReference>
<dbReference type="EMBL" id="JH767149">
    <property type="protein sequence ID" value="EQC35785.1"/>
    <property type="molecule type" value="Genomic_DNA"/>
</dbReference>
<keyword evidence="8" id="KW-1185">Reference proteome</keyword>
<evidence type="ECO:0000256" key="3">
    <source>
        <dbReference type="ARBA" id="ARBA00022833"/>
    </source>
</evidence>
<sequence>MSVQAKDLLAAARCGDVDDVKQLCISISADDLNYQDEYSGNTALHMACANGHIGCVKVLLAKHPRLLPNLNGNSPLHWAVQNKHIEVVKLLITAYPDIDVLAQNAFGRGCVTEAFQSENTDIVALLLEHKSATEERLANNADLANGAAKLTLEDDDEDVAGEAETKKQPRVLQETTLEFAFDATLPALKARELALDMDKSAFGSSADEDITGVSIWSASLILSRWVLQDAASFANKRVCELGAGCGVSGLACYLYTSAASVVLTDLYHHTVANLDHNAKLNKPTKAAIAETSPEALGCAECGTLQRFTADNPEGKLMLCGRCRCVAYCSRDCQKAAWKQHKGVCKELLAQKANAAPTTLIVRAVDWAKPETYGSETFDVILGSDLVYHKDIVPILAQVVDAVLAPGGRFLHVASQARDSLVEFKEAMETRGFRVSMAIVPDALKTNPLVGTNADLFDLHFNEMSDTYCMYTFTKAA</sequence>
<dbReference type="Proteomes" id="UP000030762">
    <property type="component" value="Unassembled WGS sequence"/>
</dbReference>
<dbReference type="InterPro" id="IPR036770">
    <property type="entry name" value="Ankyrin_rpt-contain_sf"/>
</dbReference>
<dbReference type="OrthoDB" id="46564at2759"/>
<dbReference type="SUPFAM" id="SSF48403">
    <property type="entry name" value="Ankyrin repeat"/>
    <property type="match status" value="1"/>
</dbReference>
<dbReference type="PROSITE" id="PS50088">
    <property type="entry name" value="ANK_REPEAT"/>
    <property type="match status" value="2"/>
</dbReference>
<evidence type="ECO:0000313" key="7">
    <source>
        <dbReference type="EMBL" id="EQC35785.1"/>
    </source>
</evidence>
<dbReference type="Pfam" id="PF12796">
    <property type="entry name" value="Ank_2"/>
    <property type="match status" value="1"/>
</dbReference>
<reference evidence="7 8" key="1">
    <citation type="submission" date="2012-04" db="EMBL/GenBank/DDBJ databases">
        <title>The Genome Sequence of Saprolegnia declina VS20.</title>
        <authorList>
            <consortium name="The Broad Institute Genome Sequencing Platform"/>
            <person name="Russ C."/>
            <person name="Nusbaum C."/>
            <person name="Tyler B."/>
            <person name="van West P."/>
            <person name="Dieguez-Uribeondo J."/>
            <person name="de Bruijn I."/>
            <person name="Tripathy S."/>
            <person name="Jiang R."/>
            <person name="Young S.K."/>
            <person name="Zeng Q."/>
            <person name="Gargeya S."/>
            <person name="Fitzgerald M."/>
            <person name="Haas B."/>
            <person name="Abouelleil A."/>
            <person name="Alvarado L."/>
            <person name="Arachchi H.M."/>
            <person name="Berlin A."/>
            <person name="Chapman S.B."/>
            <person name="Goldberg J."/>
            <person name="Griggs A."/>
            <person name="Gujja S."/>
            <person name="Hansen M."/>
            <person name="Howarth C."/>
            <person name="Imamovic A."/>
            <person name="Larimer J."/>
            <person name="McCowen C."/>
            <person name="Montmayeur A."/>
            <person name="Murphy C."/>
            <person name="Neiman D."/>
            <person name="Pearson M."/>
            <person name="Priest M."/>
            <person name="Roberts A."/>
            <person name="Saif S."/>
            <person name="Shea T."/>
            <person name="Sisk P."/>
            <person name="Sykes S."/>
            <person name="Wortman J."/>
            <person name="Nusbaum C."/>
            <person name="Birren B."/>
        </authorList>
    </citation>
    <scope>NUCLEOTIDE SEQUENCE [LARGE SCALE GENOMIC DNA]</scope>
    <source>
        <strain evidence="7 8">VS20</strain>
    </source>
</reference>
<dbReference type="OMA" id="IQNKHYE"/>
<dbReference type="PROSITE" id="PS50865">
    <property type="entry name" value="ZF_MYND_2"/>
    <property type="match status" value="1"/>
</dbReference>
<dbReference type="Gene3D" id="1.25.40.20">
    <property type="entry name" value="Ankyrin repeat-containing domain"/>
    <property type="match status" value="1"/>
</dbReference>
<evidence type="ECO:0000313" key="8">
    <source>
        <dbReference type="Proteomes" id="UP000030762"/>
    </source>
</evidence>
<feature type="repeat" description="ANK" evidence="4">
    <location>
        <begin position="71"/>
        <end position="103"/>
    </location>
</feature>
<evidence type="ECO:0000259" key="6">
    <source>
        <dbReference type="PROSITE" id="PS50865"/>
    </source>
</evidence>
<dbReference type="Pfam" id="PF01753">
    <property type="entry name" value="zf-MYND"/>
    <property type="match status" value="1"/>
</dbReference>
<dbReference type="Pfam" id="PF10294">
    <property type="entry name" value="Methyltransf_16"/>
    <property type="match status" value="2"/>
</dbReference>
<accession>T0QPK6</accession>
<dbReference type="InterPro" id="IPR002110">
    <property type="entry name" value="Ankyrin_rpt"/>
</dbReference>
<dbReference type="AlphaFoldDB" id="T0QPK6"/>
<dbReference type="PANTHER" id="PTHR14614:SF132">
    <property type="entry name" value="PROTEIN-LYSINE METHYLTRANSFERASE C42C1.13"/>
    <property type="match status" value="1"/>
</dbReference>
<dbReference type="SUPFAM" id="SSF144232">
    <property type="entry name" value="HIT/MYND zinc finger-like"/>
    <property type="match status" value="1"/>
</dbReference>